<sequence length="94" mass="10441">MSNVLLRNSNRPSEGPSTPPDTVPGSGKRGDGVCIPRFTTHVELHIQIGRQHHHKIEASQRSGKKYGGAEGRNHSSHHHQCCYILKKNVLDEKV</sequence>
<dbReference type="Proteomes" id="UP000265520">
    <property type="component" value="Unassembled WGS sequence"/>
</dbReference>
<proteinExistence type="predicted"/>
<reference evidence="2 3" key="1">
    <citation type="journal article" date="2018" name="Front. Plant Sci.">
        <title>Red Clover (Trifolium pratense) and Zigzag Clover (T. medium) - A Picture of Genomic Similarities and Differences.</title>
        <authorList>
            <person name="Dluhosova J."/>
            <person name="Istvanek J."/>
            <person name="Nedelnik J."/>
            <person name="Repkova J."/>
        </authorList>
    </citation>
    <scope>NUCLEOTIDE SEQUENCE [LARGE SCALE GENOMIC DNA]</scope>
    <source>
        <strain evidence="3">cv. 10/8</strain>
        <tissue evidence="2">Leaf</tissue>
    </source>
</reference>
<feature type="compositionally biased region" description="Polar residues" evidence="1">
    <location>
        <begin position="1"/>
        <end position="16"/>
    </location>
</feature>
<feature type="region of interest" description="Disordered" evidence="1">
    <location>
        <begin position="1"/>
        <end position="32"/>
    </location>
</feature>
<evidence type="ECO:0000313" key="3">
    <source>
        <dbReference type="Proteomes" id="UP000265520"/>
    </source>
</evidence>
<organism evidence="2 3">
    <name type="scientific">Trifolium medium</name>
    <dbReference type="NCBI Taxonomy" id="97028"/>
    <lineage>
        <taxon>Eukaryota</taxon>
        <taxon>Viridiplantae</taxon>
        <taxon>Streptophyta</taxon>
        <taxon>Embryophyta</taxon>
        <taxon>Tracheophyta</taxon>
        <taxon>Spermatophyta</taxon>
        <taxon>Magnoliopsida</taxon>
        <taxon>eudicotyledons</taxon>
        <taxon>Gunneridae</taxon>
        <taxon>Pentapetalae</taxon>
        <taxon>rosids</taxon>
        <taxon>fabids</taxon>
        <taxon>Fabales</taxon>
        <taxon>Fabaceae</taxon>
        <taxon>Papilionoideae</taxon>
        <taxon>50 kb inversion clade</taxon>
        <taxon>NPAAA clade</taxon>
        <taxon>Hologalegina</taxon>
        <taxon>IRL clade</taxon>
        <taxon>Trifolieae</taxon>
        <taxon>Trifolium</taxon>
    </lineage>
</organism>
<keyword evidence="3" id="KW-1185">Reference proteome</keyword>
<feature type="region of interest" description="Disordered" evidence="1">
    <location>
        <begin position="50"/>
        <end position="78"/>
    </location>
</feature>
<comment type="caution">
    <text evidence="2">The sequence shown here is derived from an EMBL/GenBank/DDBJ whole genome shotgun (WGS) entry which is preliminary data.</text>
</comment>
<dbReference type="AlphaFoldDB" id="A0A392NBM5"/>
<gene>
    <name evidence="2" type="ORF">A2U01_0018250</name>
</gene>
<name>A0A392NBM5_9FABA</name>
<evidence type="ECO:0000313" key="2">
    <source>
        <dbReference type="EMBL" id="MCH97257.1"/>
    </source>
</evidence>
<accession>A0A392NBM5</accession>
<evidence type="ECO:0000256" key="1">
    <source>
        <dbReference type="SAM" id="MobiDB-lite"/>
    </source>
</evidence>
<dbReference type="EMBL" id="LXQA010034468">
    <property type="protein sequence ID" value="MCH97257.1"/>
    <property type="molecule type" value="Genomic_DNA"/>
</dbReference>
<protein>
    <submittedName>
        <fullName evidence="2">Uncharacterized protein</fullName>
    </submittedName>
</protein>